<feature type="chain" id="PRO_5041233641" evidence="1">
    <location>
        <begin position="19"/>
        <end position="117"/>
    </location>
</feature>
<evidence type="ECO:0000313" key="3">
    <source>
        <dbReference type="Proteomes" id="UP001175000"/>
    </source>
</evidence>
<organism evidence="2 3">
    <name type="scientific">Immersiella caudata</name>
    <dbReference type="NCBI Taxonomy" id="314043"/>
    <lineage>
        <taxon>Eukaryota</taxon>
        <taxon>Fungi</taxon>
        <taxon>Dikarya</taxon>
        <taxon>Ascomycota</taxon>
        <taxon>Pezizomycotina</taxon>
        <taxon>Sordariomycetes</taxon>
        <taxon>Sordariomycetidae</taxon>
        <taxon>Sordariales</taxon>
        <taxon>Lasiosphaeriaceae</taxon>
        <taxon>Immersiella</taxon>
    </lineage>
</organism>
<gene>
    <name evidence="2" type="ORF">B0T14DRAFT_497636</name>
</gene>
<dbReference type="Proteomes" id="UP001175000">
    <property type="component" value="Unassembled WGS sequence"/>
</dbReference>
<evidence type="ECO:0000256" key="1">
    <source>
        <dbReference type="SAM" id="SignalP"/>
    </source>
</evidence>
<name>A0AA40BWL2_9PEZI</name>
<comment type="caution">
    <text evidence="2">The sequence shown here is derived from an EMBL/GenBank/DDBJ whole genome shotgun (WGS) entry which is preliminary data.</text>
</comment>
<dbReference type="EMBL" id="JAULSU010000005">
    <property type="protein sequence ID" value="KAK0616373.1"/>
    <property type="molecule type" value="Genomic_DNA"/>
</dbReference>
<keyword evidence="3" id="KW-1185">Reference proteome</keyword>
<reference evidence="2" key="1">
    <citation type="submission" date="2023-06" db="EMBL/GenBank/DDBJ databases">
        <title>Genome-scale phylogeny and comparative genomics of the fungal order Sordariales.</title>
        <authorList>
            <consortium name="Lawrence Berkeley National Laboratory"/>
            <person name="Hensen N."/>
            <person name="Bonometti L."/>
            <person name="Westerberg I."/>
            <person name="Brannstrom I.O."/>
            <person name="Guillou S."/>
            <person name="Cros-Aarteil S."/>
            <person name="Calhoun S."/>
            <person name="Haridas S."/>
            <person name="Kuo A."/>
            <person name="Mondo S."/>
            <person name="Pangilinan J."/>
            <person name="Riley R."/>
            <person name="Labutti K."/>
            <person name="Andreopoulos B."/>
            <person name="Lipzen A."/>
            <person name="Chen C."/>
            <person name="Yanf M."/>
            <person name="Daum C."/>
            <person name="Ng V."/>
            <person name="Clum A."/>
            <person name="Steindorff A."/>
            <person name="Ohm R."/>
            <person name="Martin F."/>
            <person name="Silar P."/>
            <person name="Natvig D."/>
            <person name="Lalanne C."/>
            <person name="Gautier V."/>
            <person name="Ament-Velasquez S.L."/>
            <person name="Kruys A."/>
            <person name="Hutchinson M.I."/>
            <person name="Powell A.J."/>
            <person name="Barry K."/>
            <person name="Miller A.N."/>
            <person name="Grigoriev I.V."/>
            <person name="Debuchy R."/>
            <person name="Gladieux P."/>
            <person name="Thoren M.H."/>
            <person name="Johannesson H."/>
        </authorList>
    </citation>
    <scope>NUCLEOTIDE SEQUENCE</scope>
    <source>
        <strain evidence="2">CBS 606.72</strain>
    </source>
</reference>
<evidence type="ECO:0000313" key="2">
    <source>
        <dbReference type="EMBL" id="KAK0616373.1"/>
    </source>
</evidence>
<sequence length="117" mass="12943">MHLPTLFLTALGATTARAIHLTLIARQDGQGLGSLDLDYQGTWHEGDQVHTLPFASGCGRDRLPPNVVDLCIDNDSARAHAFRGNGAKLCFRKWADVPVGSCYRGLCYIERWHEHPC</sequence>
<protein>
    <submittedName>
        <fullName evidence="2">Uncharacterized protein</fullName>
    </submittedName>
</protein>
<accession>A0AA40BWL2</accession>
<keyword evidence="1" id="KW-0732">Signal</keyword>
<dbReference type="AlphaFoldDB" id="A0AA40BWL2"/>
<feature type="signal peptide" evidence="1">
    <location>
        <begin position="1"/>
        <end position="18"/>
    </location>
</feature>
<proteinExistence type="predicted"/>